<feature type="domain" description="Enoyl reductase (ER)" evidence="5">
    <location>
        <begin position="20"/>
        <end position="343"/>
    </location>
</feature>
<evidence type="ECO:0000313" key="7">
    <source>
        <dbReference type="Proteomes" id="UP001595755"/>
    </source>
</evidence>
<sequence>MRKRDDEERGKTMQAIVYHGSRQLTLAELDVPKPGPGEALVRVQAVGVCGSELEGYLGHSSVRKAPLVMGHEFCGVIEGLGPGASGFLIGDRVIANPLVSCGTCDRCRIGKGNICRQRQIIGIHRPGAFAEYVSVPAANLHAAPAGLDAGVASLAEPLAVCIHALKLGMRPFEDAVIFGAGPIGLLTLQAGLAMGARRLLVVDRQPERLAFAETLGAEIATPDRLEEACERVFPGGADTFIDCVGVQATREQAIRLVNPGGSVILVGLGQDESLLPMNHAVRQEISLIGSYTYSDADFAQAAALLARGSITGRNWMTACSLSEAPRVFADLADGTARFSKYVLIPSEGAR</sequence>
<dbReference type="InterPro" id="IPR036291">
    <property type="entry name" value="NAD(P)-bd_dom_sf"/>
</dbReference>
<evidence type="ECO:0000256" key="2">
    <source>
        <dbReference type="ARBA" id="ARBA00022833"/>
    </source>
</evidence>
<dbReference type="PROSITE" id="PS00059">
    <property type="entry name" value="ADH_ZINC"/>
    <property type="match status" value="1"/>
</dbReference>
<evidence type="ECO:0000256" key="4">
    <source>
        <dbReference type="RuleBase" id="RU361277"/>
    </source>
</evidence>
<evidence type="ECO:0000256" key="1">
    <source>
        <dbReference type="ARBA" id="ARBA00022723"/>
    </source>
</evidence>
<organism evidence="6 7">
    <name type="scientific">Cohnella boryungensis</name>
    <dbReference type="NCBI Taxonomy" id="768479"/>
    <lineage>
        <taxon>Bacteria</taxon>
        <taxon>Bacillati</taxon>
        <taxon>Bacillota</taxon>
        <taxon>Bacilli</taxon>
        <taxon>Bacillales</taxon>
        <taxon>Paenibacillaceae</taxon>
        <taxon>Cohnella</taxon>
    </lineage>
</organism>
<keyword evidence="3" id="KW-0560">Oxidoreductase</keyword>
<dbReference type="Pfam" id="PF00107">
    <property type="entry name" value="ADH_zinc_N"/>
    <property type="match status" value="1"/>
</dbReference>
<gene>
    <name evidence="6" type="ORF">ACFO1S_26580</name>
</gene>
<dbReference type="Gene3D" id="3.40.50.720">
    <property type="entry name" value="NAD(P)-binding Rossmann-like Domain"/>
    <property type="match status" value="1"/>
</dbReference>
<protein>
    <submittedName>
        <fullName evidence="6">Zinc-binding dehydrogenase</fullName>
    </submittedName>
</protein>
<comment type="similarity">
    <text evidence="4">Belongs to the zinc-containing alcohol dehydrogenase family.</text>
</comment>
<dbReference type="InterPro" id="IPR020843">
    <property type="entry name" value="ER"/>
</dbReference>
<dbReference type="SMART" id="SM00829">
    <property type="entry name" value="PKS_ER"/>
    <property type="match status" value="1"/>
</dbReference>
<dbReference type="InterPro" id="IPR050129">
    <property type="entry name" value="Zn_alcohol_dh"/>
</dbReference>
<dbReference type="SUPFAM" id="SSF50129">
    <property type="entry name" value="GroES-like"/>
    <property type="match status" value="1"/>
</dbReference>
<keyword evidence="2 4" id="KW-0862">Zinc</keyword>
<accession>A0ABV8SJD7</accession>
<dbReference type="SUPFAM" id="SSF51735">
    <property type="entry name" value="NAD(P)-binding Rossmann-fold domains"/>
    <property type="match status" value="1"/>
</dbReference>
<comment type="caution">
    <text evidence="6">The sequence shown here is derived from an EMBL/GenBank/DDBJ whole genome shotgun (WGS) entry which is preliminary data.</text>
</comment>
<reference evidence="7" key="1">
    <citation type="journal article" date="2019" name="Int. J. Syst. Evol. Microbiol.">
        <title>The Global Catalogue of Microorganisms (GCM) 10K type strain sequencing project: providing services to taxonomists for standard genome sequencing and annotation.</title>
        <authorList>
            <consortium name="The Broad Institute Genomics Platform"/>
            <consortium name="The Broad Institute Genome Sequencing Center for Infectious Disease"/>
            <person name="Wu L."/>
            <person name="Ma J."/>
        </authorList>
    </citation>
    <scope>NUCLEOTIDE SEQUENCE [LARGE SCALE GENOMIC DNA]</scope>
    <source>
        <strain evidence="7">CGMCC 4.1641</strain>
    </source>
</reference>
<keyword evidence="7" id="KW-1185">Reference proteome</keyword>
<dbReference type="EMBL" id="JBHSED010000070">
    <property type="protein sequence ID" value="MFC4306993.1"/>
    <property type="molecule type" value="Genomic_DNA"/>
</dbReference>
<comment type="cofactor">
    <cofactor evidence="4">
        <name>Zn(2+)</name>
        <dbReference type="ChEBI" id="CHEBI:29105"/>
    </cofactor>
</comment>
<dbReference type="Gene3D" id="3.90.180.10">
    <property type="entry name" value="Medium-chain alcohol dehydrogenases, catalytic domain"/>
    <property type="match status" value="1"/>
</dbReference>
<keyword evidence="1 4" id="KW-0479">Metal-binding</keyword>
<dbReference type="InterPro" id="IPR013154">
    <property type="entry name" value="ADH-like_N"/>
</dbReference>
<dbReference type="PANTHER" id="PTHR43401">
    <property type="entry name" value="L-THREONINE 3-DEHYDROGENASE"/>
    <property type="match status" value="1"/>
</dbReference>
<evidence type="ECO:0000259" key="5">
    <source>
        <dbReference type="SMART" id="SM00829"/>
    </source>
</evidence>
<proteinExistence type="inferred from homology"/>
<dbReference type="InterPro" id="IPR002328">
    <property type="entry name" value="ADH_Zn_CS"/>
</dbReference>
<dbReference type="Proteomes" id="UP001595755">
    <property type="component" value="Unassembled WGS sequence"/>
</dbReference>
<evidence type="ECO:0000313" key="6">
    <source>
        <dbReference type="EMBL" id="MFC4306993.1"/>
    </source>
</evidence>
<name>A0ABV8SJD7_9BACL</name>
<dbReference type="PANTHER" id="PTHR43401:SF2">
    <property type="entry name" value="L-THREONINE 3-DEHYDROGENASE"/>
    <property type="match status" value="1"/>
</dbReference>
<evidence type="ECO:0000256" key="3">
    <source>
        <dbReference type="ARBA" id="ARBA00023002"/>
    </source>
</evidence>
<dbReference type="InterPro" id="IPR011032">
    <property type="entry name" value="GroES-like_sf"/>
</dbReference>
<dbReference type="InterPro" id="IPR013149">
    <property type="entry name" value="ADH-like_C"/>
</dbReference>
<dbReference type="Pfam" id="PF08240">
    <property type="entry name" value="ADH_N"/>
    <property type="match status" value="1"/>
</dbReference>